<evidence type="ECO:0000256" key="6">
    <source>
        <dbReference type="ARBA" id="ARBA00047422"/>
    </source>
</evidence>
<comment type="similarity">
    <text evidence="7 8">Belongs to the class I-like SAM-binding methyltransferase superfamily. C5-methyltransferase family.</text>
</comment>
<dbReference type="InterPro" id="IPR029063">
    <property type="entry name" value="SAM-dependent_MTases_sf"/>
</dbReference>
<sequence>MSQKKLKKNNINNYSLIDLFCGIGGLTHGFVKENFKIDAGIDFDSTCKFAFEKNNNASFYSDDVTLLKGDDLLKRYRKNTRKILVGCAPCQPFSLQKNKNLYKDSSSEDSKWKLLYSFADLIEQTDPEIISMENVPQLLKFKEGKVFNDFVERLEKKGYKLSYSIVNAQDYGVPQRRKRLVLLGSKHGFINLIEKTTPKGHHLSVRDAIGHLPPVEDGIAHPSDSIHIARKLTDLNKKRIQASVEGGFWRNWDESLWLECHKKESGKAFGSVYGRMKWDEVAPTMTTCCTGLSNGRFGHPEQDRAITLREAALLQSFPINYQFTDSSSKIPTQTIARQIGNAVPVGLGIAIAKSIKNHIESLE</sequence>
<dbReference type="InterPro" id="IPR031303">
    <property type="entry name" value="C5_meth_CS"/>
</dbReference>
<dbReference type="Pfam" id="PF00145">
    <property type="entry name" value="DNA_methylase"/>
    <property type="match status" value="1"/>
</dbReference>
<dbReference type="PANTHER" id="PTHR10629:SF52">
    <property type="entry name" value="DNA (CYTOSINE-5)-METHYLTRANSFERASE 1"/>
    <property type="match status" value="1"/>
</dbReference>
<dbReference type="EMBL" id="JBHZPZ010000003">
    <property type="protein sequence ID" value="MFE3867043.1"/>
    <property type="molecule type" value="Genomic_DNA"/>
</dbReference>
<dbReference type="PROSITE" id="PS00095">
    <property type="entry name" value="C5_MTASE_2"/>
    <property type="match status" value="1"/>
</dbReference>
<evidence type="ECO:0000313" key="10">
    <source>
        <dbReference type="Proteomes" id="UP001600109"/>
    </source>
</evidence>
<evidence type="ECO:0000256" key="2">
    <source>
        <dbReference type="ARBA" id="ARBA00022603"/>
    </source>
</evidence>
<dbReference type="EC" id="2.1.1.37" evidence="1"/>
<dbReference type="PRINTS" id="PR00105">
    <property type="entry name" value="C5METTRFRASE"/>
</dbReference>
<dbReference type="RefSeq" id="WP_379853693.1">
    <property type="nucleotide sequence ID" value="NZ_JBHZPZ010000003.1"/>
</dbReference>
<evidence type="ECO:0000313" key="9">
    <source>
        <dbReference type="EMBL" id="MFE3867043.1"/>
    </source>
</evidence>
<reference evidence="9 10" key="1">
    <citation type="submission" date="2024-06" db="EMBL/GenBank/DDBJ databases">
        <title>Flavobacterium spp. isolated from glacier.</title>
        <authorList>
            <person name="Han D."/>
        </authorList>
    </citation>
    <scope>NUCLEOTIDE SEQUENCE [LARGE SCALE GENOMIC DNA]</scope>
    <source>
        <strain evidence="9 10">LS2P90</strain>
    </source>
</reference>
<comment type="caution">
    <text evidence="9">The sequence shown here is derived from an EMBL/GenBank/DDBJ whole genome shotgun (WGS) entry which is preliminary data.</text>
</comment>
<organism evidence="9 10">
    <name type="scientific">Flavobacterium xylosi</name>
    <dbReference type="NCBI Taxonomy" id="3230415"/>
    <lineage>
        <taxon>Bacteria</taxon>
        <taxon>Pseudomonadati</taxon>
        <taxon>Bacteroidota</taxon>
        <taxon>Flavobacteriia</taxon>
        <taxon>Flavobacteriales</taxon>
        <taxon>Flavobacteriaceae</taxon>
        <taxon>Flavobacterium</taxon>
    </lineage>
</organism>
<keyword evidence="10" id="KW-1185">Reference proteome</keyword>
<keyword evidence="2 7" id="KW-0489">Methyltransferase</keyword>
<dbReference type="Proteomes" id="UP001600109">
    <property type="component" value="Unassembled WGS sequence"/>
</dbReference>
<proteinExistence type="inferred from homology"/>
<dbReference type="GO" id="GO:0032259">
    <property type="term" value="P:methylation"/>
    <property type="evidence" value="ECO:0007669"/>
    <property type="project" value="UniProtKB-KW"/>
</dbReference>
<keyword evidence="3 7" id="KW-0808">Transferase</keyword>
<dbReference type="GO" id="GO:0003886">
    <property type="term" value="F:DNA (cytosine-5-)-methyltransferase activity"/>
    <property type="evidence" value="ECO:0007669"/>
    <property type="project" value="UniProtKB-EC"/>
</dbReference>
<dbReference type="InterPro" id="IPR001525">
    <property type="entry name" value="C5_MeTfrase"/>
</dbReference>
<comment type="catalytic activity">
    <reaction evidence="6">
        <text>a 2'-deoxycytidine in DNA + S-adenosyl-L-methionine = a 5-methyl-2'-deoxycytidine in DNA + S-adenosyl-L-homocysteine + H(+)</text>
        <dbReference type="Rhea" id="RHEA:13681"/>
        <dbReference type="Rhea" id="RHEA-COMP:11369"/>
        <dbReference type="Rhea" id="RHEA-COMP:11370"/>
        <dbReference type="ChEBI" id="CHEBI:15378"/>
        <dbReference type="ChEBI" id="CHEBI:57856"/>
        <dbReference type="ChEBI" id="CHEBI:59789"/>
        <dbReference type="ChEBI" id="CHEBI:85452"/>
        <dbReference type="ChEBI" id="CHEBI:85454"/>
        <dbReference type="EC" id="2.1.1.37"/>
    </reaction>
</comment>
<dbReference type="Gene3D" id="3.90.120.10">
    <property type="entry name" value="DNA Methylase, subunit A, domain 2"/>
    <property type="match status" value="1"/>
</dbReference>
<evidence type="ECO:0000256" key="1">
    <source>
        <dbReference type="ARBA" id="ARBA00011975"/>
    </source>
</evidence>
<dbReference type="NCBIfam" id="TIGR00675">
    <property type="entry name" value="dcm"/>
    <property type="match status" value="1"/>
</dbReference>
<gene>
    <name evidence="9" type="ORF">ACFX5E_03025</name>
</gene>
<evidence type="ECO:0000256" key="4">
    <source>
        <dbReference type="ARBA" id="ARBA00022691"/>
    </source>
</evidence>
<name>A0ABW6HST5_9FLAO</name>
<evidence type="ECO:0000256" key="7">
    <source>
        <dbReference type="PROSITE-ProRule" id="PRU01016"/>
    </source>
</evidence>
<evidence type="ECO:0000256" key="8">
    <source>
        <dbReference type="RuleBase" id="RU000416"/>
    </source>
</evidence>
<dbReference type="InterPro" id="IPR050390">
    <property type="entry name" value="C5-Methyltransferase"/>
</dbReference>
<protein>
    <recommendedName>
        <fullName evidence="1">DNA (cytosine-5-)-methyltransferase</fullName>
        <ecNumber evidence="1">2.1.1.37</ecNumber>
    </recommendedName>
</protein>
<keyword evidence="5" id="KW-0680">Restriction system</keyword>
<dbReference type="PANTHER" id="PTHR10629">
    <property type="entry name" value="CYTOSINE-SPECIFIC METHYLTRANSFERASE"/>
    <property type="match status" value="1"/>
</dbReference>
<dbReference type="PROSITE" id="PS51679">
    <property type="entry name" value="SAM_MT_C5"/>
    <property type="match status" value="1"/>
</dbReference>
<keyword evidence="4 7" id="KW-0949">S-adenosyl-L-methionine</keyword>
<dbReference type="Gene3D" id="3.40.50.150">
    <property type="entry name" value="Vaccinia Virus protein VP39"/>
    <property type="match status" value="1"/>
</dbReference>
<dbReference type="SUPFAM" id="SSF53335">
    <property type="entry name" value="S-adenosyl-L-methionine-dependent methyltransferases"/>
    <property type="match status" value="1"/>
</dbReference>
<evidence type="ECO:0000256" key="5">
    <source>
        <dbReference type="ARBA" id="ARBA00022747"/>
    </source>
</evidence>
<accession>A0ABW6HST5</accession>
<evidence type="ECO:0000256" key="3">
    <source>
        <dbReference type="ARBA" id="ARBA00022679"/>
    </source>
</evidence>
<feature type="active site" evidence="7">
    <location>
        <position position="90"/>
    </location>
</feature>